<dbReference type="InterPro" id="IPR016163">
    <property type="entry name" value="Ald_DH_C"/>
</dbReference>
<comment type="catalytic activity">
    <reaction evidence="6 7">
        <text>L-glutamate 5-semialdehyde + phosphate + NADP(+) = L-glutamyl 5-phosphate + NADPH + H(+)</text>
        <dbReference type="Rhea" id="RHEA:19541"/>
        <dbReference type="ChEBI" id="CHEBI:15378"/>
        <dbReference type="ChEBI" id="CHEBI:43474"/>
        <dbReference type="ChEBI" id="CHEBI:57783"/>
        <dbReference type="ChEBI" id="CHEBI:58066"/>
        <dbReference type="ChEBI" id="CHEBI:58274"/>
        <dbReference type="ChEBI" id="CHEBI:58349"/>
        <dbReference type="EC" id="1.2.1.41"/>
    </reaction>
</comment>
<evidence type="ECO:0000256" key="4">
    <source>
        <dbReference type="ARBA" id="ARBA00022857"/>
    </source>
</evidence>
<evidence type="ECO:0000256" key="5">
    <source>
        <dbReference type="ARBA" id="ARBA00023002"/>
    </source>
</evidence>
<dbReference type="InterPro" id="IPR012134">
    <property type="entry name" value="Glu-5-SA_DH"/>
</dbReference>
<dbReference type="FunFam" id="3.40.309.10:FF:000006">
    <property type="entry name" value="Gamma-glutamyl phosphate reductase"/>
    <property type="match status" value="1"/>
</dbReference>
<accession>A0A844G608</accession>
<sequence>MERVLREMGEKAVAASRALAVLPPEEKNRCLCRMAERIESSAASIKAANGQDLAAARASGLSEAMIDRLALNDRRIAEMAEGLRVVASQVDPVGRILSQTTRPNGLVITKVSVPLGVIGIIYESRPNVTVDAAGICLKAGNAVILRGGSEAFHSNMILSRLLDEAAVECGLPAGAVQLVPWTDRAAVSLLLKMDRYLDLIIPRGGEKLIRLVCAEATMPVLKHYKGVCHLYIDRECDVAKAVAIVRNAKCQRPSACNALETLLVHRGIAAEFLPPFIAEMRKCGVELRGDEEFRRHDSEAKAAAEEDWYAEYLDLVLAVKMVGSVEEAVAHINRYGSRHSDGIVSSNQADIDYFFANVDSSTLYSNASTRFTDGGEFGMGAEIGISTDKLHARGPMGADELTSYKYLVRGDGQIRS</sequence>
<dbReference type="AlphaFoldDB" id="A0A844G608"/>
<dbReference type="PROSITE" id="PS01223">
    <property type="entry name" value="PROA"/>
    <property type="match status" value="1"/>
</dbReference>
<dbReference type="EMBL" id="VUNS01000017">
    <property type="protein sequence ID" value="MST98325.1"/>
    <property type="molecule type" value="Genomic_DNA"/>
</dbReference>
<dbReference type="Proteomes" id="UP000435649">
    <property type="component" value="Unassembled WGS sequence"/>
</dbReference>
<comment type="pathway">
    <text evidence="1 7">Amino-acid biosynthesis; L-proline biosynthesis; L-glutamate 5-semialdehyde from L-glutamate: step 2/2.</text>
</comment>
<dbReference type="InterPro" id="IPR016161">
    <property type="entry name" value="Ald_DH/histidinol_DH"/>
</dbReference>
<gene>
    <name evidence="7" type="primary">proA</name>
    <name evidence="9" type="ORF">FYJ85_14880</name>
</gene>
<comment type="similarity">
    <text evidence="7">Belongs to the gamma-glutamyl phosphate reductase family.</text>
</comment>
<name>A0A844G608_9BACT</name>
<protein>
    <recommendedName>
        <fullName evidence="7">Gamma-glutamyl phosphate reductase</fullName>
        <shortName evidence="7">GPR</shortName>
        <ecNumber evidence="7">1.2.1.41</ecNumber>
    </recommendedName>
    <alternativeName>
        <fullName evidence="7">Glutamate-5-semialdehyde dehydrogenase</fullName>
    </alternativeName>
    <alternativeName>
        <fullName evidence="7">Glutamyl-gamma-semialdehyde dehydrogenase</fullName>
        <shortName evidence="7">GSA dehydrogenase</shortName>
    </alternativeName>
</protein>
<dbReference type="CDD" id="cd07079">
    <property type="entry name" value="ALDH_F18-19_ProA-GPR"/>
    <property type="match status" value="1"/>
</dbReference>
<keyword evidence="4 7" id="KW-0521">NADP</keyword>
<proteinExistence type="inferred from homology"/>
<dbReference type="NCBIfam" id="NF001221">
    <property type="entry name" value="PRK00197.1"/>
    <property type="match status" value="1"/>
</dbReference>
<dbReference type="InterPro" id="IPR015590">
    <property type="entry name" value="Aldehyde_DH_dom"/>
</dbReference>
<dbReference type="GO" id="GO:0004350">
    <property type="term" value="F:glutamate-5-semialdehyde dehydrogenase activity"/>
    <property type="evidence" value="ECO:0007669"/>
    <property type="project" value="UniProtKB-UniRule"/>
</dbReference>
<dbReference type="Gene3D" id="3.40.309.10">
    <property type="entry name" value="Aldehyde Dehydrogenase, Chain A, domain 2"/>
    <property type="match status" value="1"/>
</dbReference>
<keyword evidence="3 7" id="KW-0641">Proline biosynthesis</keyword>
<comment type="caution">
    <text evidence="9">The sequence shown here is derived from an EMBL/GenBank/DDBJ whole genome shotgun (WGS) entry which is preliminary data.</text>
</comment>
<dbReference type="GO" id="GO:0050661">
    <property type="term" value="F:NADP binding"/>
    <property type="evidence" value="ECO:0007669"/>
    <property type="project" value="InterPro"/>
</dbReference>
<dbReference type="InterPro" id="IPR000965">
    <property type="entry name" value="GPR_dom"/>
</dbReference>
<dbReference type="Pfam" id="PF00171">
    <property type="entry name" value="Aldedh"/>
    <property type="match status" value="1"/>
</dbReference>
<dbReference type="PIRSF" id="PIRSF000151">
    <property type="entry name" value="GPR"/>
    <property type="match status" value="1"/>
</dbReference>
<dbReference type="HAMAP" id="MF_00412">
    <property type="entry name" value="ProA"/>
    <property type="match status" value="1"/>
</dbReference>
<keyword evidence="2 7" id="KW-0028">Amino-acid biosynthesis</keyword>
<evidence type="ECO:0000256" key="3">
    <source>
        <dbReference type="ARBA" id="ARBA00022650"/>
    </source>
</evidence>
<evidence type="ECO:0000256" key="7">
    <source>
        <dbReference type="HAMAP-Rule" id="MF_00412"/>
    </source>
</evidence>
<dbReference type="Gene3D" id="3.40.605.10">
    <property type="entry name" value="Aldehyde Dehydrogenase, Chain A, domain 1"/>
    <property type="match status" value="1"/>
</dbReference>
<keyword evidence="7" id="KW-0963">Cytoplasm</keyword>
<keyword evidence="10" id="KW-1185">Reference proteome</keyword>
<dbReference type="NCBIfam" id="TIGR00407">
    <property type="entry name" value="proA"/>
    <property type="match status" value="1"/>
</dbReference>
<dbReference type="EC" id="1.2.1.41" evidence="7"/>
<dbReference type="GO" id="GO:0005737">
    <property type="term" value="C:cytoplasm"/>
    <property type="evidence" value="ECO:0007669"/>
    <property type="project" value="UniProtKB-SubCell"/>
</dbReference>
<comment type="subcellular location">
    <subcellularLocation>
        <location evidence="7">Cytoplasm</location>
    </subcellularLocation>
</comment>
<dbReference type="SUPFAM" id="SSF53720">
    <property type="entry name" value="ALDH-like"/>
    <property type="match status" value="1"/>
</dbReference>
<dbReference type="InterPro" id="IPR020593">
    <property type="entry name" value="G-glutamylP_reductase_CS"/>
</dbReference>
<reference evidence="9 10" key="1">
    <citation type="submission" date="2019-08" db="EMBL/GenBank/DDBJ databases">
        <title>In-depth cultivation of the pig gut microbiome towards novel bacterial diversity and tailored functional studies.</title>
        <authorList>
            <person name="Wylensek D."/>
            <person name="Hitch T.C.A."/>
            <person name="Clavel T."/>
        </authorList>
    </citation>
    <scope>NUCLEOTIDE SEQUENCE [LARGE SCALE GENOMIC DNA]</scope>
    <source>
        <strain evidence="9 10">BBE-744-WT-12</strain>
    </source>
</reference>
<evidence type="ECO:0000256" key="1">
    <source>
        <dbReference type="ARBA" id="ARBA00004985"/>
    </source>
</evidence>
<dbReference type="GO" id="GO:0055129">
    <property type="term" value="P:L-proline biosynthetic process"/>
    <property type="evidence" value="ECO:0007669"/>
    <property type="project" value="UniProtKB-UniRule"/>
</dbReference>
<evidence type="ECO:0000259" key="8">
    <source>
        <dbReference type="Pfam" id="PF00171"/>
    </source>
</evidence>
<dbReference type="PANTHER" id="PTHR11063">
    <property type="entry name" value="GLUTAMATE SEMIALDEHYDE DEHYDROGENASE"/>
    <property type="match status" value="1"/>
</dbReference>
<comment type="function">
    <text evidence="7">Catalyzes the NADPH-dependent reduction of L-glutamate 5-phosphate into L-glutamate 5-semialdehyde and phosphate. The product spontaneously undergoes cyclization to form 1-pyrroline-5-carboxylate.</text>
</comment>
<evidence type="ECO:0000313" key="10">
    <source>
        <dbReference type="Proteomes" id="UP000435649"/>
    </source>
</evidence>
<evidence type="ECO:0000256" key="6">
    <source>
        <dbReference type="ARBA" id="ARBA00049024"/>
    </source>
</evidence>
<evidence type="ECO:0000256" key="2">
    <source>
        <dbReference type="ARBA" id="ARBA00022605"/>
    </source>
</evidence>
<feature type="domain" description="Aldehyde dehydrogenase" evidence="8">
    <location>
        <begin position="8"/>
        <end position="286"/>
    </location>
</feature>
<dbReference type="InterPro" id="IPR016162">
    <property type="entry name" value="Ald_DH_N"/>
</dbReference>
<evidence type="ECO:0000313" key="9">
    <source>
        <dbReference type="EMBL" id="MST98325.1"/>
    </source>
</evidence>
<dbReference type="UniPathway" id="UPA00098">
    <property type="reaction ID" value="UER00360"/>
</dbReference>
<keyword evidence="5 7" id="KW-0560">Oxidoreductase</keyword>
<organism evidence="9 10">
    <name type="scientific">Victivallis lenta</name>
    <dbReference type="NCBI Taxonomy" id="2606640"/>
    <lineage>
        <taxon>Bacteria</taxon>
        <taxon>Pseudomonadati</taxon>
        <taxon>Lentisphaerota</taxon>
        <taxon>Lentisphaeria</taxon>
        <taxon>Victivallales</taxon>
        <taxon>Victivallaceae</taxon>
        <taxon>Victivallis</taxon>
    </lineage>
</organism>
<dbReference type="PANTHER" id="PTHR11063:SF8">
    <property type="entry name" value="DELTA-1-PYRROLINE-5-CARBOXYLATE SYNTHASE"/>
    <property type="match status" value="1"/>
</dbReference>